<dbReference type="PANTHER" id="PTHR24349">
    <property type="entry name" value="SERINE/THREONINE-PROTEIN KINASE"/>
    <property type="match status" value="1"/>
</dbReference>
<keyword evidence="5" id="KW-0418">Kinase</keyword>
<dbReference type="GO" id="GO:0005524">
    <property type="term" value="F:ATP binding"/>
    <property type="evidence" value="ECO:0007669"/>
    <property type="project" value="UniProtKB-KW"/>
</dbReference>
<dbReference type="AlphaFoldDB" id="A0A2U1LIX7"/>
<evidence type="ECO:0000256" key="1">
    <source>
        <dbReference type="ARBA" id="ARBA00005354"/>
    </source>
</evidence>
<dbReference type="SUPFAM" id="SSF56112">
    <property type="entry name" value="Protein kinase-like (PK-like)"/>
    <property type="match status" value="1"/>
</dbReference>
<dbReference type="STRING" id="35608.A0A2U1LIX7"/>
<proteinExistence type="inferred from homology"/>
<comment type="similarity">
    <text evidence="1">Belongs to the protein kinase superfamily. CAMK Ser/Thr protein kinase family. CaMK subfamily.</text>
</comment>
<dbReference type="Proteomes" id="UP000245207">
    <property type="component" value="Unassembled WGS sequence"/>
</dbReference>
<accession>A0A2U1LIX7</accession>
<organism evidence="7 8">
    <name type="scientific">Artemisia annua</name>
    <name type="common">Sweet wormwood</name>
    <dbReference type="NCBI Taxonomy" id="35608"/>
    <lineage>
        <taxon>Eukaryota</taxon>
        <taxon>Viridiplantae</taxon>
        <taxon>Streptophyta</taxon>
        <taxon>Embryophyta</taxon>
        <taxon>Tracheophyta</taxon>
        <taxon>Spermatophyta</taxon>
        <taxon>Magnoliopsida</taxon>
        <taxon>eudicotyledons</taxon>
        <taxon>Gunneridae</taxon>
        <taxon>Pentapetalae</taxon>
        <taxon>asterids</taxon>
        <taxon>campanulids</taxon>
        <taxon>Asterales</taxon>
        <taxon>Asteraceae</taxon>
        <taxon>Asteroideae</taxon>
        <taxon>Anthemideae</taxon>
        <taxon>Artemisiinae</taxon>
        <taxon>Artemisia</taxon>
    </lineage>
</organism>
<dbReference type="EMBL" id="PKPP01009146">
    <property type="protein sequence ID" value="PWA48957.1"/>
    <property type="molecule type" value="Genomic_DNA"/>
</dbReference>
<keyword evidence="2" id="KW-0723">Serine/threonine-protein kinase</keyword>
<evidence type="ECO:0000313" key="7">
    <source>
        <dbReference type="EMBL" id="PWA48957.1"/>
    </source>
</evidence>
<dbReference type="GO" id="GO:0004674">
    <property type="term" value="F:protein serine/threonine kinase activity"/>
    <property type="evidence" value="ECO:0007669"/>
    <property type="project" value="UniProtKB-KW"/>
</dbReference>
<keyword evidence="4" id="KW-0547">Nucleotide-binding</keyword>
<evidence type="ECO:0000256" key="2">
    <source>
        <dbReference type="ARBA" id="ARBA00022527"/>
    </source>
</evidence>
<evidence type="ECO:0000256" key="5">
    <source>
        <dbReference type="ARBA" id="ARBA00022777"/>
    </source>
</evidence>
<dbReference type="InterPro" id="IPR050205">
    <property type="entry name" value="CDPK_Ser/Thr_kinases"/>
</dbReference>
<dbReference type="Gene3D" id="1.10.510.10">
    <property type="entry name" value="Transferase(Phosphotransferase) domain 1"/>
    <property type="match status" value="1"/>
</dbReference>
<sequence>MEIISGTLQYPQGKSLEGPKGWETRGGDSATRQQVRAFIPRGGKYFEDDAKIVSIETLNVVAFCHLQGMVHRDWKPEFFNNSSLQTGEDHPNFVRIMYLVVYLSISRHGNSCESCCCVRGGKYFEDDAKVVSIEILNVVAFCHLQGMVHCDLKPEHGNSCGPESCCCVRLEQGLKLIP</sequence>
<evidence type="ECO:0000256" key="3">
    <source>
        <dbReference type="ARBA" id="ARBA00022679"/>
    </source>
</evidence>
<evidence type="ECO:0000313" key="8">
    <source>
        <dbReference type="Proteomes" id="UP000245207"/>
    </source>
</evidence>
<name>A0A2U1LIX7_ARTAN</name>
<dbReference type="OrthoDB" id="1745766at2759"/>
<evidence type="ECO:0000256" key="4">
    <source>
        <dbReference type="ARBA" id="ARBA00022741"/>
    </source>
</evidence>
<keyword evidence="6" id="KW-0067">ATP-binding</keyword>
<evidence type="ECO:0008006" key="9">
    <source>
        <dbReference type="Google" id="ProtNLM"/>
    </source>
</evidence>
<comment type="caution">
    <text evidence="7">The sequence shown here is derived from an EMBL/GenBank/DDBJ whole genome shotgun (WGS) entry which is preliminary data.</text>
</comment>
<keyword evidence="3" id="KW-0808">Transferase</keyword>
<dbReference type="InterPro" id="IPR011009">
    <property type="entry name" value="Kinase-like_dom_sf"/>
</dbReference>
<evidence type="ECO:0000256" key="6">
    <source>
        <dbReference type="ARBA" id="ARBA00022840"/>
    </source>
</evidence>
<protein>
    <recommendedName>
        <fullName evidence="9">Protein kinase domain-containing protein</fullName>
    </recommendedName>
</protein>
<keyword evidence="8" id="KW-1185">Reference proteome</keyword>
<gene>
    <name evidence="7" type="ORF">CTI12_AA465370</name>
</gene>
<reference evidence="7 8" key="1">
    <citation type="journal article" date="2018" name="Mol. Plant">
        <title>The genome of Artemisia annua provides insight into the evolution of Asteraceae family and artemisinin biosynthesis.</title>
        <authorList>
            <person name="Shen Q."/>
            <person name="Zhang L."/>
            <person name="Liao Z."/>
            <person name="Wang S."/>
            <person name="Yan T."/>
            <person name="Shi P."/>
            <person name="Liu M."/>
            <person name="Fu X."/>
            <person name="Pan Q."/>
            <person name="Wang Y."/>
            <person name="Lv Z."/>
            <person name="Lu X."/>
            <person name="Zhang F."/>
            <person name="Jiang W."/>
            <person name="Ma Y."/>
            <person name="Chen M."/>
            <person name="Hao X."/>
            <person name="Li L."/>
            <person name="Tang Y."/>
            <person name="Lv G."/>
            <person name="Zhou Y."/>
            <person name="Sun X."/>
            <person name="Brodelius P.E."/>
            <person name="Rose J.K.C."/>
            <person name="Tang K."/>
        </authorList>
    </citation>
    <scope>NUCLEOTIDE SEQUENCE [LARGE SCALE GENOMIC DNA]</scope>
    <source>
        <strain evidence="8">cv. Huhao1</strain>
        <tissue evidence="7">Leaf</tissue>
    </source>
</reference>